<organism evidence="1 2">
    <name type="scientific">Cytospora mali</name>
    <name type="common">Apple Valsa canker fungus</name>
    <name type="synonym">Valsa mali</name>
    <dbReference type="NCBI Taxonomy" id="578113"/>
    <lineage>
        <taxon>Eukaryota</taxon>
        <taxon>Fungi</taxon>
        <taxon>Dikarya</taxon>
        <taxon>Ascomycota</taxon>
        <taxon>Pezizomycotina</taxon>
        <taxon>Sordariomycetes</taxon>
        <taxon>Sordariomycetidae</taxon>
        <taxon>Diaporthales</taxon>
        <taxon>Cytosporaceae</taxon>
        <taxon>Cytospora</taxon>
    </lineage>
</organism>
<reference evidence="2" key="1">
    <citation type="submission" date="2014-12" db="EMBL/GenBank/DDBJ databases">
        <title>Genome Sequence of Valsa Canker Pathogens Uncovers a Specific Adaption of Colonization on Woody Bark.</title>
        <authorList>
            <person name="Yin Z."/>
            <person name="Liu H."/>
            <person name="Gao X."/>
            <person name="Li Z."/>
            <person name="Song N."/>
            <person name="Ke X."/>
            <person name="Dai Q."/>
            <person name="Wu Y."/>
            <person name="Sun Y."/>
            <person name="Xu J.-R."/>
            <person name="Kang Z.K."/>
            <person name="Wang L."/>
            <person name="Huang L."/>
        </authorList>
    </citation>
    <scope>NUCLEOTIDE SEQUENCE [LARGE SCALE GENOMIC DNA]</scope>
    <source>
        <strain evidence="2">SXYL134</strain>
    </source>
</reference>
<protein>
    <submittedName>
        <fullName evidence="1">Uncharacterized protein</fullName>
    </submittedName>
</protein>
<keyword evidence="2" id="KW-1185">Reference proteome</keyword>
<sequence>MDDFKASPGNQLPPTFCNMALTELIAKKVTDKILSLLIVTDEIRASACREIVAEITEDIKQNKHDFTETTQQAQITKSTELHHRKSLVQEAEATKMAGITQRFWSPDHSEGKVAALDFYLFII</sequence>
<accession>A0A194V9W2</accession>
<gene>
    <name evidence="1" type="ORF">VP1G_07885</name>
</gene>
<evidence type="ECO:0000313" key="2">
    <source>
        <dbReference type="Proteomes" id="UP000078576"/>
    </source>
</evidence>
<name>A0A194V9W2_CYTMA</name>
<dbReference type="Proteomes" id="UP000078576">
    <property type="component" value="Unassembled WGS sequence"/>
</dbReference>
<proteinExistence type="predicted"/>
<dbReference type="EMBL" id="KN714756">
    <property type="protein sequence ID" value="KUI60663.1"/>
    <property type="molecule type" value="Genomic_DNA"/>
</dbReference>
<dbReference type="AlphaFoldDB" id="A0A194V9W2"/>
<evidence type="ECO:0000313" key="1">
    <source>
        <dbReference type="EMBL" id="KUI60663.1"/>
    </source>
</evidence>